<dbReference type="eggNOG" id="COG1073">
    <property type="taxonomic scope" value="Bacteria"/>
</dbReference>
<keyword evidence="2" id="KW-1185">Reference proteome</keyword>
<dbReference type="EMBL" id="ATMR01000115">
    <property type="protein sequence ID" value="EPR72595.1"/>
    <property type="molecule type" value="Genomic_DNA"/>
</dbReference>
<comment type="caution">
    <text evidence="1">The sequence shown here is derived from an EMBL/GenBank/DDBJ whole genome shotgun (WGS) entry which is preliminary data.</text>
</comment>
<sequence>MLHLPGELFIEYQLAAKAERKDLFVTMAAYGDYGPFYIGPASAYSEGGYEVGTSPVTAEAEPIIMGAIKKMLHRDISKNNLDSPLVLEAESENPLRTLEQWEEKKASWKNNMASIMGTLPSRAHLKKSGSKLFGFYSRSKLYKNIISLLPATNEMR</sequence>
<dbReference type="Proteomes" id="UP000014962">
    <property type="component" value="Unassembled WGS sequence"/>
</dbReference>
<name>S7VQT3_9FLAO</name>
<evidence type="ECO:0000313" key="1">
    <source>
        <dbReference type="EMBL" id="EPR72595.1"/>
    </source>
</evidence>
<gene>
    <name evidence="1" type="ORF">ADIWIN_2406</name>
</gene>
<dbReference type="AlphaFoldDB" id="S7VQT3"/>
<evidence type="ECO:0000313" key="2">
    <source>
        <dbReference type="Proteomes" id="UP000014962"/>
    </source>
</evidence>
<organism evidence="1 2">
    <name type="scientific">Winogradskyella psychrotolerans RS-3</name>
    <dbReference type="NCBI Taxonomy" id="641526"/>
    <lineage>
        <taxon>Bacteria</taxon>
        <taxon>Pseudomonadati</taxon>
        <taxon>Bacteroidota</taxon>
        <taxon>Flavobacteriia</taxon>
        <taxon>Flavobacteriales</taxon>
        <taxon>Flavobacteriaceae</taxon>
        <taxon>Winogradskyella</taxon>
    </lineage>
</organism>
<protein>
    <submittedName>
        <fullName evidence="1">Uncharacterized protein</fullName>
    </submittedName>
</protein>
<proteinExistence type="predicted"/>
<dbReference type="PATRIC" id="fig|641526.4.peg.2388"/>
<dbReference type="STRING" id="641526.ADIWIN_2406"/>
<reference evidence="1 2" key="1">
    <citation type="journal article" date="2013" name="Genome Announc.">
        <title>Draft Genome Sequence of Winogradskyella psychrotolerans RS-3T, Isolated from the Marine Transect of Kongsfjorden, Ny-Alesund, Svalbard, Arctic Ocean.</title>
        <authorList>
            <person name="Kumar Pinnaka A."/>
            <person name="Ara S."/>
            <person name="Singh A."/>
            <person name="Shivaji S."/>
        </authorList>
    </citation>
    <scope>NUCLEOTIDE SEQUENCE [LARGE SCALE GENOMIC DNA]</scope>
    <source>
        <strain evidence="1 2">RS-3</strain>
    </source>
</reference>
<accession>S7VQT3</accession>